<keyword evidence="1 2" id="KW-0694">RNA-binding</keyword>
<dbReference type="Pfam" id="PF00076">
    <property type="entry name" value="RRM_1"/>
    <property type="match status" value="1"/>
</dbReference>
<dbReference type="SUPFAM" id="SSF54928">
    <property type="entry name" value="RNA-binding domain, RBD"/>
    <property type="match status" value="1"/>
</dbReference>
<dbReference type="InterPro" id="IPR012677">
    <property type="entry name" value="Nucleotide-bd_a/b_plait_sf"/>
</dbReference>
<evidence type="ECO:0000256" key="1">
    <source>
        <dbReference type="ARBA" id="ARBA00022884"/>
    </source>
</evidence>
<dbReference type="InterPro" id="IPR035979">
    <property type="entry name" value="RBD_domain_sf"/>
</dbReference>
<feature type="domain" description="RRM" evidence="4">
    <location>
        <begin position="16"/>
        <end position="94"/>
    </location>
</feature>
<protein>
    <recommendedName>
        <fullName evidence="4">RRM domain-containing protein</fullName>
    </recommendedName>
</protein>
<dbReference type="Gene3D" id="3.30.70.330">
    <property type="match status" value="1"/>
</dbReference>
<dbReference type="SMART" id="SM00360">
    <property type="entry name" value="RRM"/>
    <property type="match status" value="1"/>
</dbReference>
<evidence type="ECO:0000313" key="6">
    <source>
        <dbReference type="Proteomes" id="UP000663860"/>
    </source>
</evidence>
<feature type="compositionally biased region" description="Polar residues" evidence="3">
    <location>
        <begin position="220"/>
        <end position="230"/>
    </location>
</feature>
<reference evidence="5" key="1">
    <citation type="submission" date="2021-02" db="EMBL/GenBank/DDBJ databases">
        <authorList>
            <person name="Nowell W R."/>
        </authorList>
    </citation>
    <scope>NUCLEOTIDE SEQUENCE</scope>
</reference>
<evidence type="ECO:0000313" key="5">
    <source>
        <dbReference type="EMBL" id="CAF0878130.1"/>
    </source>
</evidence>
<evidence type="ECO:0000256" key="2">
    <source>
        <dbReference type="PROSITE-ProRule" id="PRU00176"/>
    </source>
</evidence>
<evidence type="ECO:0000259" key="4">
    <source>
        <dbReference type="PROSITE" id="PS50102"/>
    </source>
</evidence>
<comment type="caution">
    <text evidence="5">The sequence shown here is derived from an EMBL/GenBank/DDBJ whole genome shotgun (WGS) entry which is preliminary data.</text>
</comment>
<dbReference type="GO" id="GO:0071013">
    <property type="term" value="C:catalytic step 2 spliceosome"/>
    <property type="evidence" value="ECO:0007669"/>
    <property type="project" value="TreeGrafter"/>
</dbReference>
<feature type="region of interest" description="Disordered" evidence="3">
    <location>
        <begin position="216"/>
        <end position="239"/>
    </location>
</feature>
<feature type="compositionally biased region" description="Low complexity" evidence="3">
    <location>
        <begin position="355"/>
        <end position="388"/>
    </location>
</feature>
<accession>A0A813XLW5</accession>
<dbReference type="GO" id="GO:0003730">
    <property type="term" value="F:mRNA 3'-UTR binding"/>
    <property type="evidence" value="ECO:0007669"/>
    <property type="project" value="TreeGrafter"/>
</dbReference>
<dbReference type="AlphaFoldDB" id="A0A813XLW5"/>
<dbReference type="PROSITE" id="PS50102">
    <property type="entry name" value="RRM"/>
    <property type="match status" value="1"/>
</dbReference>
<dbReference type="PANTHER" id="PTHR48026">
    <property type="entry name" value="HOMOLOGOUS TO DROSOPHILA SQD (SQUID) PROTEIN"/>
    <property type="match status" value="1"/>
</dbReference>
<organism evidence="5 6">
    <name type="scientific">Adineta steineri</name>
    <dbReference type="NCBI Taxonomy" id="433720"/>
    <lineage>
        <taxon>Eukaryota</taxon>
        <taxon>Metazoa</taxon>
        <taxon>Spiralia</taxon>
        <taxon>Gnathifera</taxon>
        <taxon>Rotifera</taxon>
        <taxon>Eurotatoria</taxon>
        <taxon>Bdelloidea</taxon>
        <taxon>Adinetida</taxon>
        <taxon>Adinetidae</taxon>
        <taxon>Adineta</taxon>
    </lineage>
</organism>
<name>A0A813XLW5_9BILA</name>
<proteinExistence type="predicted"/>
<dbReference type="PANTHER" id="PTHR48026:SF14">
    <property type="entry name" value="HETEROGENEOUS NUCLEAR RIBONUCLEOPROTEIN A1"/>
    <property type="match status" value="1"/>
</dbReference>
<dbReference type="EMBL" id="CAJNOE010000081">
    <property type="protein sequence ID" value="CAF0878130.1"/>
    <property type="molecule type" value="Genomic_DNA"/>
</dbReference>
<dbReference type="GO" id="GO:0000398">
    <property type="term" value="P:mRNA splicing, via spliceosome"/>
    <property type="evidence" value="ECO:0007669"/>
    <property type="project" value="TreeGrafter"/>
</dbReference>
<evidence type="ECO:0000256" key="3">
    <source>
        <dbReference type="SAM" id="MobiDB-lite"/>
    </source>
</evidence>
<gene>
    <name evidence="5" type="ORF">IZO911_LOCUS11035</name>
</gene>
<feature type="region of interest" description="Disordered" evidence="3">
    <location>
        <begin position="352"/>
        <end position="388"/>
    </location>
</feature>
<dbReference type="InterPro" id="IPR000504">
    <property type="entry name" value="RRM_dom"/>
</dbReference>
<dbReference type="Proteomes" id="UP000663860">
    <property type="component" value="Unassembled WGS sequence"/>
</dbReference>
<sequence>MSSISSQRLRYSPKYTEICVGNISNHTEPYALLKHFEQFGTIMHYNFTSPTGGYVFITYEDSSMVDKCMSSRPHHLDDRHLYVKRALPVDDEHPRERFDTTRDLMIVIDFKNDNYNNEQFLTKLREYFSTYERVYACKFCHETNFDYILVEFGDKEFGDKDAVDRIIIDKPHFYNDQRLDVMKFLPSNIEIMNSKYASKKPSKSVIKDAIDDDDHDFSASRKSSGKQNPTAKEPISETDLQNEVYRLQNALKKMNEEYAAKRRQLEEECCERLKQLNENADKTQSLQQDLEQEHAKLLIQYESMKHENDTLNEQYLTAELENFEITSYYEQILAEEKAKTAQLQAEYEQKSAVLNTNNSSRSTPSPQLNNTSSSATQSPSQSAVPNDN</sequence>